<dbReference type="OrthoDB" id="1113652at2"/>
<reference evidence="2 3" key="1">
    <citation type="submission" date="2018-07" db="EMBL/GenBank/DDBJ databases">
        <title>Leeuwenhoekiella genomics.</title>
        <authorList>
            <person name="Tahon G."/>
            <person name="Willems A."/>
        </authorList>
    </citation>
    <scope>NUCLEOTIDE SEQUENCE [LARGE SCALE GENOMIC DNA]</scope>
    <source>
        <strain evidence="2 3">LMG 29608</strain>
    </source>
</reference>
<sequence length="281" mass="31903">MKKISTLLLLTLLLITSCGEDADPLLPSQLDTSTPDLSELDKYIREEFVKPYNIRVQYVFDENEVAQERFLNPPRLESVKPALNILLTAWIAPYSEVAGADFIKKIAPREFTLIGSYNTNPSGTITLGLAEAGAKITLFNIDYLDFTDLNSINQPLRTVQHEYGHILNQTRPIDPSYKEINPGNYTAQWFNRSDAEARELGYITAYASSNSDEDFVEMIAEMLTRTRDEFDALVEGIINPQARAIIRLKETYIADYYQKSFGIDIYELQEVAHEKSQSLVN</sequence>
<organism evidence="2 3">
    <name type="scientific">Leeuwenhoekiella polynyae</name>
    <dbReference type="NCBI Taxonomy" id="1550906"/>
    <lineage>
        <taxon>Bacteria</taxon>
        <taxon>Pseudomonadati</taxon>
        <taxon>Bacteroidota</taxon>
        <taxon>Flavobacteriia</taxon>
        <taxon>Flavobacteriales</taxon>
        <taxon>Flavobacteriaceae</taxon>
        <taxon>Leeuwenhoekiella</taxon>
    </lineage>
</organism>
<keyword evidence="3" id="KW-1185">Reference proteome</keyword>
<evidence type="ECO:0000313" key="3">
    <source>
        <dbReference type="Proteomes" id="UP000289859"/>
    </source>
</evidence>
<comment type="caution">
    <text evidence="2">The sequence shown here is derived from an EMBL/GenBank/DDBJ whole genome shotgun (WGS) entry which is preliminary data.</text>
</comment>
<dbReference type="EMBL" id="QOVK01000019">
    <property type="protein sequence ID" value="RXG16389.1"/>
    <property type="molecule type" value="Genomic_DNA"/>
</dbReference>
<dbReference type="Proteomes" id="UP000289859">
    <property type="component" value="Unassembled WGS sequence"/>
</dbReference>
<evidence type="ECO:0000313" key="2">
    <source>
        <dbReference type="EMBL" id="RXG16389.1"/>
    </source>
</evidence>
<keyword evidence="1" id="KW-0732">Signal</keyword>
<dbReference type="InterPro" id="IPR030890">
    <property type="entry name" value="LP_HExxH_w_TonB"/>
</dbReference>
<feature type="signal peptide" evidence="1">
    <location>
        <begin position="1"/>
        <end position="22"/>
    </location>
</feature>
<keyword evidence="2" id="KW-0449">Lipoprotein</keyword>
<keyword evidence="2" id="KW-0378">Hydrolase</keyword>
<dbReference type="PROSITE" id="PS51257">
    <property type="entry name" value="PROKAR_LIPOPROTEIN"/>
    <property type="match status" value="1"/>
</dbReference>
<dbReference type="AlphaFoldDB" id="A0A4Q0NXM6"/>
<evidence type="ECO:0000256" key="1">
    <source>
        <dbReference type="SAM" id="SignalP"/>
    </source>
</evidence>
<dbReference type="RefSeq" id="WP_128766550.1">
    <property type="nucleotide sequence ID" value="NZ_JBHUOO010000020.1"/>
</dbReference>
<proteinExistence type="predicted"/>
<name>A0A4Q0NXM6_9FLAO</name>
<dbReference type="Pfam" id="PF15890">
    <property type="entry name" value="Peptidase_Mx1"/>
    <property type="match status" value="1"/>
</dbReference>
<feature type="chain" id="PRO_5020931149" evidence="1">
    <location>
        <begin position="23"/>
        <end position="281"/>
    </location>
</feature>
<dbReference type="NCBIfam" id="TIGR04549">
    <property type="entry name" value="LP_HExxH_w_tonB"/>
    <property type="match status" value="1"/>
</dbReference>
<protein>
    <submittedName>
        <fullName evidence="2">Substrate import-associated zinc metallohydrolase lipoprotein</fullName>
    </submittedName>
</protein>
<dbReference type="Gene3D" id="3.40.390.70">
    <property type="match status" value="1"/>
</dbReference>
<dbReference type="GO" id="GO:0016787">
    <property type="term" value="F:hydrolase activity"/>
    <property type="evidence" value="ECO:0007669"/>
    <property type="project" value="UniProtKB-KW"/>
</dbReference>
<accession>A0A4Q0NXM6</accession>
<gene>
    <name evidence="2" type="ORF">DSM02_3252</name>
</gene>